<dbReference type="Gene3D" id="6.20.20.10">
    <property type="match status" value="1"/>
</dbReference>
<dbReference type="RefSeq" id="WP_143342398.1">
    <property type="nucleotide sequence ID" value="NZ_JAGIOO010000001.1"/>
</dbReference>
<reference evidence="2 3" key="1">
    <citation type="submission" date="2021-03" db="EMBL/GenBank/DDBJ databases">
        <title>Sequencing the genomes of 1000 actinobacteria strains.</title>
        <authorList>
            <person name="Klenk H.-P."/>
        </authorList>
    </citation>
    <scope>NUCLEOTIDE SEQUENCE [LARGE SCALE GENOMIC DNA]</scope>
    <source>
        <strain evidence="2 3">DSM 44580</strain>
    </source>
</reference>
<evidence type="ECO:0000256" key="1">
    <source>
        <dbReference type="SAM" id="MobiDB-lite"/>
    </source>
</evidence>
<dbReference type="EMBL" id="JAGIOO010000001">
    <property type="protein sequence ID" value="MBP2475686.1"/>
    <property type="molecule type" value="Genomic_DNA"/>
</dbReference>
<dbReference type="Proteomes" id="UP001519363">
    <property type="component" value="Unassembled WGS sequence"/>
</dbReference>
<evidence type="ECO:0000313" key="3">
    <source>
        <dbReference type="Proteomes" id="UP001519363"/>
    </source>
</evidence>
<dbReference type="Pfam" id="PF15777">
    <property type="entry name" value="Anti-TRAP"/>
    <property type="match status" value="1"/>
</dbReference>
<keyword evidence="3" id="KW-1185">Reference proteome</keyword>
<protein>
    <submittedName>
        <fullName evidence="2">Uncharacterized protein</fullName>
    </submittedName>
</protein>
<organism evidence="2 3">
    <name type="scientific">Crossiella equi</name>
    <dbReference type="NCBI Taxonomy" id="130796"/>
    <lineage>
        <taxon>Bacteria</taxon>
        <taxon>Bacillati</taxon>
        <taxon>Actinomycetota</taxon>
        <taxon>Actinomycetes</taxon>
        <taxon>Pseudonocardiales</taxon>
        <taxon>Pseudonocardiaceae</taxon>
        <taxon>Crossiella</taxon>
    </lineage>
</organism>
<feature type="region of interest" description="Disordered" evidence="1">
    <location>
        <begin position="1"/>
        <end position="25"/>
    </location>
</feature>
<dbReference type="InterPro" id="IPR031538">
    <property type="entry name" value="Anti-TRAP"/>
</dbReference>
<evidence type="ECO:0000313" key="2">
    <source>
        <dbReference type="EMBL" id="MBP2475686.1"/>
    </source>
</evidence>
<name>A0ABS5AH57_9PSEU</name>
<sequence>MSWDQPCPKCSGTGKNADPNADQLSPEELALRRRAKAFVKSPPVAAKLAELKAEWEELKALATSKKADAEVIGFQDYLELREGDSVITRAHRTANTDPACPECKGKGKELTEQGKELLEFIKRWPPE</sequence>
<accession>A0ABS5AH57</accession>
<proteinExistence type="predicted"/>
<comment type="caution">
    <text evidence="2">The sequence shown here is derived from an EMBL/GenBank/DDBJ whole genome shotgun (WGS) entry which is preliminary data.</text>
</comment>
<gene>
    <name evidence="2" type="ORF">JOF53_004558</name>
</gene>